<dbReference type="InterPro" id="IPR041588">
    <property type="entry name" value="Integrase_H2C2"/>
</dbReference>
<name>A0A7J6NYK4_PEROL</name>
<keyword evidence="3 4" id="KW-0862">Zinc</keyword>
<sequence>MDGTLTAGGEPVGLGPYGTLLAILKLKDVSDLEFVSVKDIEKALPDNATLQHKVDCLRLLKEAKEARHRPSSVYSSESTTPSILASAITTSTSEDAKSLAGVLRLQPPDGKVWQGTSDKRPATAFLYRVAESARLAALSEMDTWRYLTAVCLQQSQARELDNYLSKNTASDATILNRLQSAELWFNNRWSITNNVDKIYIQLRDINHISFINVEALHDIIVNLQQHARYLNHEIPLTALRRAFLDGLPDWLRQPLLQVHPQATTPLHVMVDWCTSYEESSSRKLTSESVPAEHSPTMICRLNIQGRCTYGTRCRFLHTTSSSATPTPLAGFPTAPPQQAHDEVNFPLQAAVIPSMVQPIAGERQRQVSPADADPVVKKICTRPYQAPLYLTREALGQSCRERDELLLKGIIVQDPTGLARLAGTQRLYVPSPLQPLLLQRYHDYYAHPGKKPLYDLASRHWWFPRMSKVCNKYPCLCILCKSYHNRKLFGHLPQPHKPLSYLAIDLTGPYTNIKHPYAVTISDMYTCLRIYPTKHPTTDSICKAL</sequence>
<feature type="zinc finger region" description="C3H1-type" evidence="4">
    <location>
        <begin position="294"/>
        <end position="320"/>
    </location>
</feature>
<feature type="domain" description="C3H1-type" evidence="5">
    <location>
        <begin position="294"/>
        <end position="320"/>
    </location>
</feature>
<dbReference type="InterPro" id="IPR041367">
    <property type="entry name" value="Znf-CCCH_4"/>
</dbReference>
<evidence type="ECO:0000256" key="4">
    <source>
        <dbReference type="PROSITE-ProRule" id="PRU00723"/>
    </source>
</evidence>
<evidence type="ECO:0000256" key="2">
    <source>
        <dbReference type="ARBA" id="ARBA00022771"/>
    </source>
</evidence>
<gene>
    <name evidence="6" type="ORF">FOZ60_002152</name>
</gene>
<dbReference type="EMBL" id="JABANP010000136">
    <property type="protein sequence ID" value="KAF4688982.1"/>
    <property type="molecule type" value="Genomic_DNA"/>
</dbReference>
<protein>
    <recommendedName>
        <fullName evidence="5">C3H1-type domain-containing protein</fullName>
    </recommendedName>
</protein>
<organism evidence="6 7">
    <name type="scientific">Perkinsus olseni</name>
    <name type="common">Perkinsus atlanticus</name>
    <dbReference type="NCBI Taxonomy" id="32597"/>
    <lineage>
        <taxon>Eukaryota</taxon>
        <taxon>Sar</taxon>
        <taxon>Alveolata</taxon>
        <taxon>Perkinsozoa</taxon>
        <taxon>Perkinsea</taxon>
        <taxon>Perkinsida</taxon>
        <taxon>Perkinsidae</taxon>
        <taxon>Perkinsus</taxon>
    </lineage>
</organism>
<evidence type="ECO:0000256" key="3">
    <source>
        <dbReference type="ARBA" id="ARBA00022833"/>
    </source>
</evidence>
<dbReference type="Pfam" id="PF18044">
    <property type="entry name" value="zf-CCCH_4"/>
    <property type="match status" value="1"/>
</dbReference>
<dbReference type="OrthoDB" id="459199at2759"/>
<evidence type="ECO:0000256" key="1">
    <source>
        <dbReference type="ARBA" id="ARBA00022723"/>
    </source>
</evidence>
<proteinExistence type="predicted"/>
<dbReference type="AlphaFoldDB" id="A0A7J6NYK4"/>
<dbReference type="Pfam" id="PF17921">
    <property type="entry name" value="Integrase_H2C2"/>
    <property type="match status" value="1"/>
</dbReference>
<dbReference type="PROSITE" id="PS50103">
    <property type="entry name" value="ZF_C3H1"/>
    <property type="match status" value="1"/>
</dbReference>
<reference evidence="6 7" key="1">
    <citation type="submission" date="2020-04" db="EMBL/GenBank/DDBJ databases">
        <title>Perkinsus olseni comparative genomics.</title>
        <authorList>
            <person name="Bogema D.R."/>
        </authorList>
    </citation>
    <scope>NUCLEOTIDE SEQUENCE [LARGE SCALE GENOMIC DNA]</scope>
    <source>
        <strain evidence="6">00978-12</strain>
    </source>
</reference>
<keyword evidence="2 4" id="KW-0863">Zinc-finger</keyword>
<accession>A0A7J6NYK4</accession>
<dbReference type="Gene3D" id="1.10.340.70">
    <property type="match status" value="1"/>
</dbReference>
<evidence type="ECO:0000313" key="6">
    <source>
        <dbReference type="EMBL" id="KAF4688982.1"/>
    </source>
</evidence>
<dbReference type="GO" id="GO:0008270">
    <property type="term" value="F:zinc ion binding"/>
    <property type="evidence" value="ECO:0007669"/>
    <property type="project" value="UniProtKB-KW"/>
</dbReference>
<dbReference type="Proteomes" id="UP000541610">
    <property type="component" value="Unassembled WGS sequence"/>
</dbReference>
<evidence type="ECO:0000313" key="7">
    <source>
        <dbReference type="Proteomes" id="UP000541610"/>
    </source>
</evidence>
<keyword evidence="1 4" id="KW-0479">Metal-binding</keyword>
<comment type="caution">
    <text evidence="6">The sequence shown here is derived from an EMBL/GenBank/DDBJ whole genome shotgun (WGS) entry which is preliminary data.</text>
</comment>
<evidence type="ECO:0000259" key="5">
    <source>
        <dbReference type="PROSITE" id="PS50103"/>
    </source>
</evidence>
<dbReference type="InterPro" id="IPR000571">
    <property type="entry name" value="Znf_CCCH"/>
</dbReference>